<gene>
    <name evidence="1" type="ORF">CY34DRAFT_153717</name>
</gene>
<organism evidence="1 2">
    <name type="scientific">Suillus luteus UH-Slu-Lm8-n1</name>
    <dbReference type="NCBI Taxonomy" id="930992"/>
    <lineage>
        <taxon>Eukaryota</taxon>
        <taxon>Fungi</taxon>
        <taxon>Dikarya</taxon>
        <taxon>Basidiomycota</taxon>
        <taxon>Agaricomycotina</taxon>
        <taxon>Agaricomycetes</taxon>
        <taxon>Agaricomycetidae</taxon>
        <taxon>Boletales</taxon>
        <taxon>Suillineae</taxon>
        <taxon>Suillaceae</taxon>
        <taxon>Suillus</taxon>
    </lineage>
</organism>
<proteinExistence type="predicted"/>
<name>A0A0D0BGD0_9AGAM</name>
<evidence type="ECO:0000313" key="2">
    <source>
        <dbReference type="Proteomes" id="UP000054485"/>
    </source>
</evidence>
<reference evidence="1 2" key="1">
    <citation type="submission" date="2014-04" db="EMBL/GenBank/DDBJ databases">
        <authorList>
            <consortium name="DOE Joint Genome Institute"/>
            <person name="Kuo A."/>
            <person name="Ruytinx J."/>
            <person name="Rineau F."/>
            <person name="Colpaert J."/>
            <person name="Kohler A."/>
            <person name="Nagy L.G."/>
            <person name="Floudas D."/>
            <person name="Copeland A."/>
            <person name="Barry K.W."/>
            <person name="Cichocki N."/>
            <person name="Veneault-Fourrey C."/>
            <person name="LaButti K."/>
            <person name="Lindquist E.A."/>
            <person name="Lipzen A."/>
            <person name="Lundell T."/>
            <person name="Morin E."/>
            <person name="Murat C."/>
            <person name="Sun H."/>
            <person name="Tunlid A."/>
            <person name="Henrissat B."/>
            <person name="Grigoriev I.V."/>
            <person name="Hibbett D.S."/>
            <person name="Martin F."/>
            <person name="Nordberg H.P."/>
            <person name="Cantor M.N."/>
            <person name="Hua S.X."/>
        </authorList>
    </citation>
    <scope>NUCLEOTIDE SEQUENCE [LARGE SCALE GENOMIC DNA]</scope>
    <source>
        <strain evidence="1 2">UH-Slu-Lm8-n1</strain>
    </source>
</reference>
<protein>
    <submittedName>
        <fullName evidence="1">Uncharacterized protein</fullName>
    </submittedName>
</protein>
<dbReference type="Proteomes" id="UP000054485">
    <property type="component" value="Unassembled WGS sequence"/>
</dbReference>
<evidence type="ECO:0000313" key="1">
    <source>
        <dbReference type="EMBL" id="KIK42308.1"/>
    </source>
</evidence>
<keyword evidence="2" id="KW-1185">Reference proteome</keyword>
<dbReference type="EMBL" id="KN835242">
    <property type="protein sequence ID" value="KIK42308.1"/>
    <property type="molecule type" value="Genomic_DNA"/>
</dbReference>
<dbReference type="AlphaFoldDB" id="A0A0D0BGD0"/>
<accession>A0A0D0BGD0</accession>
<reference evidence="2" key="2">
    <citation type="submission" date="2015-01" db="EMBL/GenBank/DDBJ databases">
        <title>Evolutionary Origins and Diversification of the Mycorrhizal Mutualists.</title>
        <authorList>
            <consortium name="DOE Joint Genome Institute"/>
            <consortium name="Mycorrhizal Genomics Consortium"/>
            <person name="Kohler A."/>
            <person name="Kuo A."/>
            <person name="Nagy L.G."/>
            <person name="Floudas D."/>
            <person name="Copeland A."/>
            <person name="Barry K.W."/>
            <person name="Cichocki N."/>
            <person name="Veneault-Fourrey C."/>
            <person name="LaButti K."/>
            <person name="Lindquist E.A."/>
            <person name="Lipzen A."/>
            <person name="Lundell T."/>
            <person name="Morin E."/>
            <person name="Murat C."/>
            <person name="Riley R."/>
            <person name="Ohm R."/>
            <person name="Sun H."/>
            <person name="Tunlid A."/>
            <person name="Henrissat B."/>
            <person name="Grigoriev I.V."/>
            <person name="Hibbett D.S."/>
            <person name="Martin F."/>
        </authorList>
    </citation>
    <scope>NUCLEOTIDE SEQUENCE [LARGE SCALE GENOMIC DNA]</scope>
    <source>
        <strain evidence="2">UH-Slu-Lm8-n1</strain>
    </source>
</reference>
<sequence length="140" mass="15728">MMSTAIHSGSSRGLRRILKPWVSGRRRNRQPNIRCCALQETLPRSYFPIPHIVALTPCTRRHQSPSFSLKTPSSPHSTLPHFFHTRQSASSKMPTASSRLLARPAWNQNSSSADEGFRSECTPHCLLDFASATRTHTHLP</sequence>
<dbReference type="InParanoid" id="A0A0D0BGD0"/>
<dbReference type="HOGENOM" id="CLU_1836461_0_0_1"/>